<reference evidence="3" key="1">
    <citation type="submission" date="2023-01" db="EMBL/GenBank/DDBJ databases">
        <authorList>
            <person name="Van Ghelder C."/>
            <person name="Rancurel C."/>
        </authorList>
    </citation>
    <scope>NUCLEOTIDE SEQUENCE</scope>
    <source>
        <strain evidence="3">CNCM I-4278</strain>
    </source>
</reference>
<evidence type="ECO:0000256" key="1">
    <source>
        <dbReference type="SAM" id="Coils"/>
    </source>
</evidence>
<accession>A0A9W4U5B2</accession>
<organism evidence="3 4">
    <name type="scientific">Periconia digitata</name>
    <dbReference type="NCBI Taxonomy" id="1303443"/>
    <lineage>
        <taxon>Eukaryota</taxon>
        <taxon>Fungi</taxon>
        <taxon>Dikarya</taxon>
        <taxon>Ascomycota</taxon>
        <taxon>Pezizomycotina</taxon>
        <taxon>Dothideomycetes</taxon>
        <taxon>Pleosporomycetidae</taxon>
        <taxon>Pleosporales</taxon>
        <taxon>Massarineae</taxon>
        <taxon>Periconiaceae</taxon>
        <taxon>Periconia</taxon>
    </lineage>
</organism>
<sequence>MNLSMNRESTRRAMMRQLNLVQATKSLLGKETQLWKKKKWLHDQAYMYELEEKSVQLAEEEFQKAQDKVTHAREQFARRRDAIEEARGRVRIMEVVVKQAREKCQKRVLGEESGGEDLEMDENPQVEEADAKDAEEDESGSEEAETGSSDGASKSGTIYPSDGSTNQPKITDSNRRQTSVFQTGFME</sequence>
<keyword evidence="4" id="KW-1185">Reference proteome</keyword>
<dbReference type="EMBL" id="CAOQHR010000001">
    <property type="protein sequence ID" value="CAI6281474.1"/>
    <property type="molecule type" value="Genomic_DNA"/>
</dbReference>
<feature type="region of interest" description="Disordered" evidence="2">
    <location>
        <begin position="103"/>
        <end position="187"/>
    </location>
</feature>
<comment type="caution">
    <text evidence="3">The sequence shown here is derived from an EMBL/GenBank/DDBJ whole genome shotgun (WGS) entry which is preliminary data.</text>
</comment>
<evidence type="ECO:0000256" key="2">
    <source>
        <dbReference type="SAM" id="MobiDB-lite"/>
    </source>
</evidence>
<keyword evidence="1" id="KW-0175">Coiled coil</keyword>
<evidence type="ECO:0000313" key="4">
    <source>
        <dbReference type="Proteomes" id="UP001152607"/>
    </source>
</evidence>
<feature type="compositionally biased region" description="Polar residues" evidence="2">
    <location>
        <begin position="154"/>
        <end position="187"/>
    </location>
</feature>
<dbReference type="AlphaFoldDB" id="A0A9W4U5B2"/>
<feature type="compositionally biased region" description="Acidic residues" evidence="2">
    <location>
        <begin position="113"/>
        <end position="145"/>
    </location>
</feature>
<proteinExistence type="predicted"/>
<dbReference type="Proteomes" id="UP001152607">
    <property type="component" value="Unassembled WGS sequence"/>
</dbReference>
<evidence type="ECO:0000313" key="3">
    <source>
        <dbReference type="EMBL" id="CAI6281474.1"/>
    </source>
</evidence>
<protein>
    <submittedName>
        <fullName evidence="3">Uncharacterized protein</fullName>
    </submittedName>
</protein>
<gene>
    <name evidence="3" type="ORF">PDIGIT_LOCUS2129</name>
</gene>
<feature type="coiled-coil region" evidence="1">
    <location>
        <begin position="48"/>
        <end position="103"/>
    </location>
</feature>
<name>A0A9W4U5B2_9PLEO</name>